<dbReference type="RefSeq" id="WP_074642017.1">
    <property type="nucleotide sequence ID" value="NZ_FOFU01000003.1"/>
</dbReference>
<sequence>MKIFKLALLFTIFSVSLFVCGCKKKTAQIPVQNAITVEITKTNHAWYYFSNYTYHFVDRPQNAPLQAQKPWTESIRISSANNEACTQYSESKAFAVVNRLGILSFNDEAITLSQDASLFTDRTAGNLVFLNNVPVYSVYKSAFFNDTILAPDYKNDSSSHLFLLQFDSHAKISYPILNCNNITDKTNSEVTDFYWNGLEWCCSIKTISDIKNEFSYIRFKPLIPLLALSPSTAEGKIDIEECDADFFRSCRVHHNYTDAPDRIKKLLSGFDTKLPFIIEVKNAGGSSPRIYENTVTNSKEKELNAKAILSANWSAALFEDGTLFLEGALPGKHILRSGKAVAIRLPKLPVGFIYSDFVISGTTLYAAWEESSFYKTGRAGFLQVNLERTLYSRMI</sequence>
<protein>
    <submittedName>
        <fullName evidence="2">Uncharacterized protein</fullName>
    </submittedName>
</protein>
<accession>A0A1H9E5N4</accession>
<keyword evidence="1" id="KW-0732">Signal</keyword>
<evidence type="ECO:0000313" key="2">
    <source>
        <dbReference type="EMBL" id="SEQ20553.1"/>
    </source>
</evidence>
<dbReference type="PROSITE" id="PS51257">
    <property type="entry name" value="PROKAR_LIPOPROTEIN"/>
    <property type="match status" value="1"/>
</dbReference>
<keyword evidence="3" id="KW-1185">Reference proteome</keyword>
<dbReference type="OrthoDB" id="356296at2"/>
<gene>
    <name evidence="2" type="ORF">SAMN04487977_10316</name>
</gene>
<evidence type="ECO:0000256" key="1">
    <source>
        <dbReference type="SAM" id="SignalP"/>
    </source>
</evidence>
<organism evidence="2 3">
    <name type="scientific">Treponema bryantii</name>
    <dbReference type="NCBI Taxonomy" id="163"/>
    <lineage>
        <taxon>Bacteria</taxon>
        <taxon>Pseudomonadati</taxon>
        <taxon>Spirochaetota</taxon>
        <taxon>Spirochaetia</taxon>
        <taxon>Spirochaetales</taxon>
        <taxon>Treponemataceae</taxon>
        <taxon>Treponema</taxon>
    </lineage>
</organism>
<feature type="signal peptide" evidence="1">
    <location>
        <begin position="1"/>
        <end position="21"/>
    </location>
</feature>
<dbReference type="Pfam" id="PF26331">
    <property type="entry name" value="DUF8086"/>
    <property type="match status" value="1"/>
</dbReference>
<proteinExistence type="predicted"/>
<dbReference type="STRING" id="163.SAMN04487775_10512"/>
<reference evidence="2 3" key="1">
    <citation type="submission" date="2016-10" db="EMBL/GenBank/DDBJ databases">
        <authorList>
            <person name="de Groot N.N."/>
        </authorList>
    </citation>
    <scope>NUCLEOTIDE SEQUENCE [LARGE SCALE GENOMIC DNA]</scope>
    <source>
        <strain evidence="2 3">B25</strain>
    </source>
</reference>
<name>A0A1H9E5N4_9SPIR</name>
<dbReference type="EMBL" id="FOFU01000003">
    <property type="protein sequence ID" value="SEQ20553.1"/>
    <property type="molecule type" value="Genomic_DNA"/>
</dbReference>
<dbReference type="InterPro" id="IPR058399">
    <property type="entry name" value="DUF8086"/>
</dbReference>
<feature type="chain" id="PRO_5010367802" evidence="1">
    <location>
        <begin position="22"/>
        <end position="395"/>
    </location>
</feature>
<dbReference type="AlphaFoldDB" id="A0A1H9E5N4"/>
<dbReference type="Proteomes" id="UP000182360">
    <property type="component" value="Unassembled WGS sequence"/>
</dbReference>
<evidence type="ECO:0000313" key="3">
    <source>
        <dbReference type="Proteomes" id="UP000182360"/>
    </source>
</evidence>